<evidence type="ECO:0000259" key="3">
    <source>
        <dbReference type="Pfam" id="PF20581"/>
    </source>
</evidence>
<keyword evidence="1" id="KW-1133">Transmembrane helix</keyword>
<keyword evidence="1" id="KW-0812">Transmembrane</keyword>
<protein>
    <submittedName>
        <fullName evidence="4">Uncharacterized protein</fullName>
    </submittedName>
</protein>
<dbReference type="InterPro" id="IPR046711">
    <property type="entry name" value="DUF6784"/>
</dbReference>
<feature type="transmembrane region" description="Helical" evidence="1">
    <location>
        <begin position="388"/>
        <end position="409"/>
    </location>
</feature>
<keyword evidence="1" id="KW-0472">Membrane</keyword>
<evidence type="ECO:0000259" key="2">
    <source>
        <dbReference type="Pfam" id="PF20580"/>
    </source>
</evidence>
<name>A0A382G078_9ZZZZ</name>
<feature type="transmembrane region" description="Helical" evidence="1">
    <location>
        <begin position="314"/>
        <end position="334"/>
    </location>
</feature>
<feature type="transmembrane region" description="Helical" evidence="1">
    <location>
        <begin position="260"/>
        <end position="285"/>
    </location>
</feature>
<dbReference type="Pfam" id="PF20580">
    <property type="entry name" value="DUF6784"/>
    <property type="match status" value="1"/>
</dbReference>
<feature type="transmembrane region" description="Helical" evidence="1">
    <location>
        <begin position="76"/>
        <end position="97"/>
    </location>
</feature>
<sequence>MWFGAALPILIHLLNGLQRHYPNLPFIPLHFTLNPLLIDKPWSAMRSLSILIYPSIIGFTYLLSLDVSFSFWFFYLLYKLQSVVVLASGAPFSGWTLANRQEMGGYISLIIFVFWLARRHVWGVICKAFSHQPQIDDSNEPLTYRVALVALILSTYLIALLSSIIGLSFWLAVGVMLCFYMMAIVLTWMVTDGGFLFLLAIFRPSDYLMIAFGSARFRDQDHTILTFEKTMMFDLREFIMPHVMNSFKASDAVQLRRPQLMLAMFLAMVVGLGVAYYSGLMTWYYKGGHNMGYWFDPEPWNRLTTYLNFPRQTAWLELSFIGLGMLVMGLLIFMRYRFLWWRVHPLGYAMTTSWAPFTVWSSFFIGWICKTVILKIGGFKLFRQCQPFFLGMVFGEALIGGMWIIASLFTKVGYRLMPG</sequence>
<feature type="transmembrane region" description="Helical" evidence="1">
    <location>
        <begin position="103"/>
        <end position="125"/>
    </location>
</feature>
<reference evidence="4" key="1">
    <citation type="submission" date="2018-05" db="EMBL/GenBank/DDBJ databases">
        <authorList>
            <person name="Lanie J.A."/>
            <person name="Ng W.-L."/>
            <person name="Kazmierczak K.M."/>
            <person name="Andrzejewski T.M."/>
            <person name="Davidsen T.M."/>
            <person name="Wayne K.J."/>
            <person name="Tettelin H."/>
            <person name="Glass J.I."/>
            <person name="Rusch D."/>
            <person name="Podicherti R."/>
            <person name="Tsui H.-C.T."/>
            <person name="Winkler M.E."/>
        </authorList>
    </citation>
    <scope>NUCLEOTIDE SEQUENCE</scope>
</reference>
<accession>A0A382G078</accession>
<feature type="domain" description="DUF6785" evidence="3">
    <location>
        <begin position="1"/>
        <end position="287"/>
    </location>
</feature>
<dbReference type="EMBL" id="UINC01052874">
    <property type="protein sequence ID" value="SVB68708.1"/>
    <property type="molecule type" value="Genomic_DNA"/>
</dbReference>
<proteinExistence type="predicted"/>
<gene>
    <name evidence="4" type="ORF">METZ01_LOCUS221562</name>
</gene>
<dbReference type="InterPro" id="IPR046712">
    <property type="entry name" value="DUF6785"/>
</dbReference>
<feature type="transmembrane region" description="Helical" evidence="1">
    <location>
        <begin position="346"/>
        <end position="368"/>
    </location>
</feature>
<feature type="transmembrane region" description="Helical" evidence="1">
    <location>
        <begin position="43"/>
        <end position="64"/>
    </location>
</feature>
<evidence type="ECO:0000313" key="4">
    <source>
        <dbReference type="EMBL" id="SVB68708.1"/>
    </source>
</evidence>
<feature type="transmembrane region" description="Helical" evidence="1">
    <location>
        <begin position="146"/>
        <end position="173"/>
    </location>
</feature>
<organism evidence="4">
    <name type="scientific">marine metagenome</name>
    <dbReference type="NCBI Taxonomy" id="408172"/>
    <lineage>
        <taxon>unclassified sequences</taxon>
        <taxon>metagenomes</taxon>
        <taxon>ecological metagenomes</taxon>
    </lineage>
</organism>
<feature type="domain" description="DUF6784" evidence="2">
    <location>
        <begin position="319"/>
        <end position="417"/>
    </location>
</feature>
<evidence type="ECO:0000256" key="1">
    <source>
        <dbReference type="SAM" id="Phobius"/>
    </source>
</evidence>
<dbReference type="AlphaFoldDB" id="A0A382G078"/>
<feature type="transmembrane region" description="Helical" evidence="1">
    <location>
        <begin position="179"/>
        <end position="202"/>
    </location>
</feature>
<dbReference type="Pfam" id="PF20581">
    <property type="entry name" value="DUF6785"/>
    <property type="match status" value="1"/>
</dbReference>